<dbReference type="Pfam" id="PF26359">
    <property type="entry name" value="YwtC"/>
    <property type="match status" value="1"/>
</dbReference>
<name>A0AAW7IKT2_9BACI</name>
<dbReference type="EMBL" id="JAUCEY010000008">
    <property type="protein sequence ID" value="MDM5452357.1"/>
    <property type="molecule type" value="Genomic_DNA"/>
</dbReference>
<dbReference type="AlphaFoldDB" id="A0AAW7IKT2"/>
<comment type="caution">
    <text evidence="2">The sequence shown here is derived from an EMBL/GenBank/DDBJ whole genome shotgun (WGS) entry which is preliminary data.</text>
</comment>
<dbReference type="NCBIfam" id="NF040516">
    <property type="entry name" value="CapE_47_fam"/>
    <property type="match status" value="1"/>
</dbReference>
<organism evidence="2 3">
    <name type="scientific">Peribacillus simplex</name>
    <dbReference type="NCBI Taxonomy" id="1478"/>
    <lineage>
        <taxon>Bacteria</taxon>
        <taxon>Bacillati</taxon>
        <taxon>Bacillota</taxon>
        <taxon>Bacilli</taxon>
        <taxon>Bacillales</taxon>
        <taxon>Bacillaceae</taxon>
        <taxon>Peribacillus</taxon>
    </lineage>
</organism>
<sequence>MNIVKKITSWVIPVVLIAALLVTSNMFKRTETLTPDEQKKIEQYTTIEK</sequence>
<dbReference type="Proteomes" id="UP001234602">
    <property type="component" value="Unassembled WGS sequence"/>
</dbReference>
<evidence type="ECO:0000256" key="1">
    <source>
        <dbReference type="SAM" id="Phobius"/>
    </source>
</evidence>
<feature type="transmembrane region" description="Helical" evidence="1">
    <location>
        <begin position="7"/>
        <end position="27"/>
    </location>
</feature>
<accession>A0AAW7IKT2</accession>
<proteinExistence type="predicted"/>
<reference evidence="2" key="1">
    <citation type="submission" date="2023-06" db="EMBL/GenBank/DDBJ databases">
        <title>Comparative genomics of Bacillaceae isolates and their secondary metabolite potential.</title>
        <authorList>
            <person name="Song L."/>
            <person name="Nielsen L.J."/>
            <person name="Mohite O."/>
            <person name="Xu X."/>
            <person name="Weber T."/>
            <person name="Kovacs A.T."/>
        </authorList>
    </citation>
    <scope>NUCLEOTIDE SEQUENCE</scope>
    <source>
        <strain evidence="2">D8_B_37</strain>
    </source>
</reference>
<dbReference type="InterPro" id="IPR058890">
    <property type="entry name" value="YwtC-like"/>
</dbReference>
<keyword evidence="1" id="KW-0472">Membrane</keyword>
<keyword evidence="1" id="KW-1133">Transmembrane helix</keyword>
<protein>
    <submittedName>
        <fullName evidence="2">CapE family protein</fullName>
    </submittedName>
</protein>
<dbReference type="RefSeq" id="WP_167555997.1">
    <property type="nucleotide sequence ID" value="NZ_CP011008.1"/>
</dbReference>
<gene>
    <name evidence="2" type="ORF">QUF89_09195</name>
</gene>
<keyword evidence="1" id="KW-0812">Transmembrane</keyword>
<evidence type="ECO:0000313" key="3">
    <source>
        <dbReference type="Proteomes" id="UP001234602"/>
    </source>
</evidence>
<evidence type="ECO:0000313" key="2">
    <source>
        <dbReference type="EMBL" id="MDM5452357.1"/>
    </source>
</evidence>